<feature type="signal peptide" evidence="2">
    <location>
        <begin position="1"/>
        <end position="18"/>
    </location>
</feature>
<keyword evidence="2" id="KW-0732">Signal</keyword>
<dbReference type="GeneID" id="54422343"/>
<sequence>MRFSVVFTLAATFGYAAAQTATGSAAGPQQSSSCAAQNIVEACKSTTGLQVSACTVQDWRCLCDAYTVVLTCYDSCPGDPNRSGAESQKVSYCNAADGQSSLNALTSSIKPTKATATTAKSTVESTVESGAETSARKPTSRPSSASASAADSSSTGAAGAITVPAAGGLFAALMGVVAQF</sequence>
<evidence type="ECO:0000256" key="1">
    <source>
        <dbReference type="SAM" id="MobiDB-lite"/>
    </source>
</evidence>
<accession>A0A6G1G8L0</accession>
<dbReference type="Proteomes" id="UP000504638">
    <property type="component" value="Unplaced"/>
</dbReference>
<feature type="chain" id="PRO_5044631917" description="GPI anchored serine-threonine rich protein" evidence="2">
    <location>
        <begin position="19"/>
        <end position="180"/>
    </location>
</feature>
<evidence type="ECO:0000313" key="5">
    <source>
        <dbReference type="RefSeq" id="XP_033536039.1"/>
    </source>
</evidence>
<evidence type="ECO:0000313" key="3">
    <source>
        <dbReference type="EMBL" id="KAF1814408.1"/>
    </source>
</evidence>
<proteinExistence type="predicted"/>
<dbReference type="AlphaFoldDB" id="A0A6G1G8L0"/>
<evidence type="ECO:0000313" key="4">
    <source>
        <dbReference type="Proteomes" id="UP000504638"/>
    </source>
</evidence>
<gene>
    <name evidence="3 5" type="ORF">P152DRAFT_480600</name>
</gene>
<name>A0A6G1G8L0_9PEZI</name>
<keyword evidence="4" id="KW-1185">Reference proteome</keyword>
<dbReference type="OrthoDB" id="2507140at2759"/>
<feature type="compositionally biased region" description="Low complexity" evidence="1">
    <location>
        <begin position="115"/>
        <end position="129"/>
    </location>
</feature>
<evidence type="ECO:0008006" key="6">
    <source>
        <dbReference type="Google" id="ProtNLM"/>
    </source>
</evidence>
<protein>
    <recommendedName>
        <fullName evidence="6">GPI anchored serine-threonine rich protein</fullName>
    </recommendedName>
</protein>
<dbReference type="EMBL" id="ML975153">
    <property type="protein sequence ID" value="KAF1814408.1"/>
    <property type="molecule type" value="Genomic_DNA"/>
</dbReference>
<organism evidence="3">
    <name type="scientific">Eremomyces bilateralis CBS 781.70</name>
    <dbReference type="NCBI Taxonomy" id="1392243"/>
    <lineage>
        <taxon>Eukaryota</taxon>
        <taxon>Fungi</taxon>
        <taxon>Dikarya</taxon>
        <taxon>Ascomycota</taxon>
        <taxon>Pezizomycotina</taxon>
        <taxon>Dothideomycetes</taxon>
        <taxon>Dothideomycetes incertae sedis</taxon>
        <taxon>Eremomycetales</taxon>
        <taxon>Eremomycetaceae</taxon>
        <taxon>Eremomyces</taxon>
    </lineage>
</organism>
<reference evidence="5" key="2">
    <citation type="submission" date="2020-04" db="EMBL/GenBank/DDBJ databases">
        <authorList>
            <consortium name="NCBI Genome Project"/>
        </authorList>
    </citation>
    <scope>NUCLEOTIDE SEQUENCE</scope>
    <source>
        <strain evidence="5">CBS 781.70</strain>
    </source>
</reference>
<evidence type="ECO:0000256" key="2">
    <source>
        <dbReference type="SAM" id="SignalP"/>
    </source>
</evidence>
<feature type="compositionally biased region" description="Low complexity" evidence="1">
    <location>
        <begin position="136"/>
        <end position="155"/>
    </location>
</feature>
<reference evidence="3 5" key="1">
    <citation type="submission" date="2020-01" db="EMBL/GenBank/DDBJ databases">
        <authorList>
            <consortium name="DOE Joint Genome Institute"/>
            <person name="Haridas S."/>
            <person name="Albert R."/>
            <person name="Binder M."/>
            <person name="Bloem J."/>
            <person name="Labutti K."/>
            <person name="Salamov A."/>
            <person name="Andreopoulos B."/>
            <person name="Baker S.E."/>
            <person name="Barry K."/>
            <person name="Bills G."/>
            <person name="Bluhm B.H."/>
            <person name="Cannon C."/>
            <person name="Castanera R."/>
            <person name="Culley D.E."/>
            <person name="Daum C."/>
            <person name="Ezra D."/>
            <person name="Gonzalez J.B."/>
            <person name="Henrissat B."/>
            <person name="Kuo A."/>
            <person name="Liang C."/>
            <person name="Lipzen A."/>
            <person name="Lutzoni F."/>
            <person name="Magnuson J."/>
            <person name="Mondo S."/>
            <person name="Nolan M."/>
            <person name="Ohm R."/>
            <person name="Pangilinan J."/>
            <person name="Park H.-J."/>
            <person name="Ramirez L."/>
            <person name="Alfaro M."/>
            <person name="Sun H."/>
            <person name="Tritt A."/>
            <person name="Yoshinaga Y."/>
            <person name="Zwiers L.-H."/>
            <person name="Turgeon B.G."/>
            <person name="Goodwin S.B."/>
            <person name="Spatafora J.W."/>
            <person name="Crous P.W."/>
            <person name="Grigoriev I.V."/>
        </authorList>
    </citation>
    <scope>NUCLEOTIDE SEQUENCE</scope>
    <source>
        <strain evidence="3 5">CBS 781.70</strain>
    </source>
</reference>
<dbReference type="RefSeq" id="XP_033536039.1">
    <property type="nucleotide sequence ID" value="XM_033681773.1"/>
</dbReference>
<reference evidence="5" key="3">
    <citation type="submission" date="2025-04" db="UniProtKB">
        <authorList>
            <consortium name="RefSeq"/>
        </authorList>
    </citation>
    <scope>IDENTIFICATION</scope>
    <source>
        <strain evidence="5">CBS 781.70</strain>
    </source>
</reference>
<feature type="region of interest" description="Disordered" evidence="1">
    <location>
        <begin position="115"/>
        <end position="155"/>
    </location>
</feature>